<keyword evidence="3" id="KW-0132">Cell division</keyword>
<dbReference type="InterPro" id="IPR006671">
    <property type="entry name" value="Cyclin_N"/>
</dbReference>
<dbReference type="InterPro" id="IPR039361">
    <property type="entry name" value="Cyclin"/>
</dbReference>
<comment type="similarity">
    <text evidence="1">Belongs to the cyclin family. Cyclin D subfamily.</text>
</comment>
<feature type="region of interest" description="Disordered" evidence="8">
    <location>
        <begin position="275"/>
        <end position="296"/>
    </location>
</feature>
<evidence type="ECO:0000313" key="11">
    <source>
        <dbReference type="Proteomes" id="UP000743370"/>
    </source>
</evidence>
<evidence type="ECO:0000256" key="5">
    <source>
        <dbReference type="ARBA" id="ARBA00023306"/>
    </source>
</evidence>
<dbReference type="FunFam" id="1.10.472.10:FF:000060">
    <property type="entry name" value="D6-type cyclin"/>
    <property type="match status" value="1"/>
</dbReference>
<protein>
    <recommendedName>
        <fullName evidence="6">B-like cyclin</fullName>
    </recommendedName>
</protein>
<evidence type="ECO:0000256" key="4">
    <source>
        <dbReference type="ARBA" id="ARBA00023127"/>
    </source>
</evidence>
<evidence type="ECO:0000259" key="9">
    <source>
        <dbReference type="SMART" id="SM00385"/>
    </source>
</evidence>
<dbReference type="Gene3D" id="1.10.472.10">
    <property type="entry name" value="Cyclin-like"/>
    <property type="match status" value="1"/>
</dbReference>
<name>A0A8T0JYZ6_PHAAN</name>
<accession>A0A8T0JYZ6</accession>
<feature type="domain" description="Cyclin-like" evidence="9">
    <location>
        <begin position="101"/>
        <end position="189"/>
    </location>
</feature>
<dbReference type="PROSITE" id="PS00292">
    <property type="entry name" value="CYCLINS"/>
    <property type="match status" value="1"/>
</dbReference>
<dbReference type="AlphaFoldDB" id="A0A8T0JYZ6"/>
<dbReference type="PANTHER" id="PTHR10177">
    <property type="entry name" value="CYCLINS"/>
    <property type="match status" value="1"/>
</dbReference>
<evidence type="ECO:0000256" key="6">
    <source>
        <dbReference type="ARBA" id="ARBA00032263"/>
    </source>
</evidence>
<sequence>MAPSFDCFSSLLCAEDNIIFDENDRGGLVEELEDTWEHPIYDRNHSQIENLDVQYVSFPLPSEECLRLMMETELHHLPNGDYVNRLRSGDLDIGARTEAIDWIEKVREHFGFGPLCAYLSINYLDRFLSVYELPKQRVWTMKLLAVGCISLAAKMEETDVPTSLDLQKINDDEASIGASILQSSELILSTVRGIDFIEFRPSEIAAAVAISVVGDGQTERVLKCVKMIQALSSNDGSAKDLIPSVSVPMPESPIRVLNNACFSYKSDEPNAALCANSSHTDTPDAKRRKLDKTFGE</sequence>
<dbReference type="EMBL" id="JABFOF010000007">
    <property type="protein sequence ID" value="KAG2389709.1"/>
    <property type="molecule type" value="Genomic_DNA"/>
</dbReference>
<dbReference type="InterPro" id="IPR048258">
    <property type="entry name" value="Cyclins_cyclin-box"/>
</dbReference>
<evidence type="ECO:0000256" key="1">
    <source>
        <dbReference type="ARBA" id="ARBA00009065"/>
    </source>
</evidence>
<dbReference type="Proteomes" id="UP000743370">
    <property type="component" value="Unassembled WGS sequence"/>
</dbReference>
<evidence type="ECO:0000256" key="7">
    <source>
        <dbReference type="RuleBase" id="RU000383"/>
    </source>
</evidence>
<dbReference type="GO" id="GO:0051301">
    <property type="term" value="P:cell division"/>
    <property type="evidence" value="ECO:0007669"/>
    <property type="project" value="UniProtKB-KW"/>
</dbReference>
<feature type="compositionally biased region" description="Basic and acidic residues" evidence="8">
    <location>
        <begin position="281"/>
        <end position="296"/>
    </location>
</feature>
<reference evidence="10 11" key="1">
    <citation type="submission" date="2020-05" db="EMBL/GenBank/DDBJ databases">
        <title>Vigna angularis (adzuki bean) Var. LongXiaoDou No. 4 denovo assembly.</title>
        <authorList>
            <person name="Xiang H."/>
        </authorList>
    </citation>
    <scope>NUCLEOTIDE SEQUENCE [LARGE SCALE GENOMIC DNA]</scope>
    <source>
        <tissue evidence="10">Leaf</tissue>
    </source>
</reference>
<evidence type="ECO:0000256" key="3">
    <source>
        <dbReference type="ARBA" id="ARBA00022618"/>
    </source>
</evidence>
<dbReference type="InterPro" id="IPR036915">
    <property type="entry name" value="Cyclin-like_sf"/>
</dbReference>
<keyword evidence="5" id="KW-0131">Cell cycle</keyword>
<comment type="caution">
    <text evidence="10">The sequence shown here is derived from an EMBL/GenBank/DDBJ whole genome shotgun (WGS) entry which is preliminary data.</text>
</comment>
<comment type="subunit">
    <text evidence="2">Interacts with the CDC2 protein kinase to form a serine/threonine kinase holoenzyme complex also known as maturation promoting factor (MPF). The cyclin subunit imparts substrate specificity to the complex.</text>
</comment>
<evidence type="ECO:0000256" key="2">
    <source>
        <dbReference type="ARBA" id="ARBA00011177"/>
    </source>
</evidence>
<dbReference type="InterPro" id="IPR013763">
    <property type="entry name" value="Cyclin-like_dom"/>
</dbReference>
<evidence type="ECO:0000313" key="10">
    <source>
        <dbReference type="EMBL" id="KAG2389709.1"/>
    </source>
</evidence>
<organism evidence="10 11">
    <name type="scientific">Phaseolus angularis</name>
    <name type="common">Azuki bean</name>
    <name type="synonym">Vigna angularis</name>
    <dbReference type="NCBI Taxonomy" id="3914"/>
    <lineage>
        <taxon>Eukaryota</taxon>
        <taxon>Viridiplantae</taxon>
        <taxon>Streptophyta</taxon>
        <taxon>Embryophyta</taxon>
        <taxon>Tracheophyta</taxon>
        <taxon>Spermatophyta</taxon>
        <taxon>Magnoliopsida</taxon>
        <taxon>eudicotyledons</taxon>
        <taxon>Gunneridae</taxon>
        <taxon>Pentapetalae</taxon>
        <taxon>rosids</taxon>
        <taxon>fabids</taxon>
        <taxon>Fabales</taxon>
        <taxon>Fabaceae</taxon>
        <taxon>Papilionoideae</taxon>
        <taxon>50 kb inversion clade</taxon>
        <taxon>NPAAA clade</taxon>
        <taxon>indigoferoid/millettioid clade</taxon>
        <taxon>Phaseoleae</taxon>
        <taxon>Vigna</taxon>
    </lineage>
</organism>
<gene>
    <name evidence="10" type="ORF">HKW66_Vig0177820</name>
</gene>
<dbReference type="Pfam" id="PF00134">
    <property type="entry name" value="Cyclin_N"/>
    <property type="match status" value="1"/>
</dbReference>
<dbReference type="SMART" id="SM00385">
    <property type="entry name" value="CYCLIN"/>
    <property type="match status" value="1"/>
</dbReference>
<keyword evidence="4 7" id="KW-0195">Cyclin</keyword>
<dbReference type="SUPFAM" id="SSF47954">
    <property type="entry name" value="Cyclin-like"/>
    <property type="match status" value="1"/>
</dbReference>
<evidence type="ECO:0000256" key="8">
    <source>
        <dbReference type="SAM" id="MobiDB-lite"/>
    </source>
</evidence>
<proteinExistence type="inferred from homology"/>
<dbReference type="CDD" id="cd20543">
    <property type="entry name" value="CYCLIN_AtCycD-like_rpt1"/>
    <property type="match status" value="1"/>
</dbReference>